<protein>
    <submittedName>
        <fullName evidence="1">Uncharacterized protein</fullName>
    </submittedName>
</protein>
<accession>A0A9P8PWZ5</accession>
<sequence>MDEYGCVICIVVESTASGLGEGGLFSEDPTKNQTLVEPHFSTKTQKQLVSEYYLSPELLFMIQRKYTQLVIEIHDYKRSPEGSKTFFRIPPEIRENFGLILTDYLQTYLEFLNPLTESDDQYSYVNLKVLRFHKFY</sequence>
<evidence type="ECO:0000313" key="2">
    <source>
        <dbReference type="Proteomes" id="UP000774326"/>
    </source>
</evidence>
<comment type="caution">
    <text evidence="1">The sequence shown here is derived from an EMBL/GenBank/DDBJ whole genome shotgun (WGS) entry which is preliminary data.</text>
</comment>
<organism evidence="1 2">
    <name type="scientific">Wickerhamomyces pijperi</name>
    <name type="common">Yeast</name>
    <name type="synonym">Pichia pijperi</name>
    <dbReference type="NCBI Taxonomy" id="599730"/>
    <lineage>
        <taxon>Eukaryota</taxon>
        <taxon>Fungi</taxon>
        <taxon>Dikarya</taxon>
        <taxon>Ascomycota</taxon>
        <taxon>Saccharomycotina</taxon>
        <taxon>Saccharomycetes</taxon>
        <taxon>Phaffomycetales</taxon>
        <taxon>Wickerhamomycetaceae</taxon>
        <taxon>Wickerhamomyces</taxon>
    </lineage>
</organism>
<evidence type="ECO:0000313" key="1">
    <source>
        <dbReference type="EMBL" id="KAH3680042.1"/>
    </source>
</evidence>
<proteinExistence type="predicted"/>
<name>A0A9P8PWZ5_WICPI</name>
<gene>
    <name evidence="1" type="ORF">WICPIJ_008423</name>
</gene>
<dbReference type="EMBL" id="JAEUBG010004803">
    <property type="protein sequence ID" value="KAH3680042.1"/>
    <property type="molecule type" value="Genomic_DNA"/>
</dbReference>
<reference evidence="1" key="2">
    <citation type="submission" date="2021-01" db="EMBL/GenBank/DDBJ databases">
        <authorList>
            <person name="Schikora-Tamarit M.A."/>
        </authorList>
    </citation>
    <scope>NUCLEOTIDE SEQUENCE</scope>
    <source>
        <strain evidence="1">CBS2887</strain>
    </source>
</reference>
<dbReference type="Proteomes" id="UP000774326">
    <property type="component" value="Unassembled WGS sequence"/>
</dbReference>
<keyword evidence="2" id="KW-1185">Reference proteome</keyword>
<reference evidence="1" key="1">
    <citation type="journal article" date="2021" name="Open Biol.">
        <title>Shared evolutionary footprints suggest mitochondrial oxidative damage underlies multiple complex I losses in fungi.</title>
        <authorList>
            <person name="Schikora-Tamarit M.A."/>
            <person name="Marcet-Houben M."/>
            <person name="Nosek J."/>
            <person name="Gabaldon T."/>
        </authorList>
    </citation>
    <scope>NUCLEOTIDE SEQUENCE</scope>
    <source>
        <strain evidence="1">CBS2887</strain>
    </source>
</reference>
<dbReference type="AlphaFoldDB" id="A0A9P8PWZ5"/>